<sequence length="255" mass="28181">MSTRRSCRSPAHTARRIFENSWESACQDRWVTHAANPRLLLVEDDPQLSDMLVDLLGDAGYAVDHASDGQAGLHLGLTREYQAMVLDRRLPAVEGVDLLRRLRGRGVTTPALVLTARGSVADRVEGLDAGAEDYLTKPFDIDELLARVRALLRRHVDRSPVLSLGRRTLDVTTRQVREPGTAGTAVALSARECSLLQVLASRPTRAFTREELLARAFDEAESPGVVDTYVHYLRRKLGRGVIRTVRGIGYQFGSA</sequence>
<protein>
    <submittedName>
        <fullName evidence="8">Response regulator transcription factor</fullName>
    </submittedName>
</protein>
<accession>A0ABX0XRF0</accession>
<dbReference type="SMART" id="SM00862">
    <property type="entry name" value="Trans_reg_C"/>
    <property type="match status" value="1"/>
</dbReference>
<evidence type="ECO:0000256" key="4">
    <source>
        <dbReference type="PROSITE-ProRule" id="PRU00169"/>
    </source>
</evidence>
<dbReference type="PROSITE" id="PS51755">
    <property type="entry name" value="OMPR_PHOB"/>
    <property type="match status" value="1"/>
</dbReference>
<gene>
    <name evidence="8" type="ORF">HC031_02405</name>
</gene>
<reference evidence="8 9" key="1">
    <citation type="submission" date="2020-03" db="EMBL/GenBank/DDBJ databases">
        <title>WGS of the type strain of Planosporangium spp.</title>
        <authorList>
            <person name="Thawai C."/>
        </authorList>
    </citation>
    <scope>NUCLEOTIDE SEQUENCE [LARGE SCALE GENOMIC DNA]</scope>
    <source>
        <strain evidence="8 9">TBRC 5610</strain>
    </source>
</reference>
<evidence type="ECO:0000256" key="3">
    <source>
        <dbReference type="ARBA" id="ARBA00023163"/>
    </source>
</evidence>
<dbReference type="CDD" id="cd00383">
    <property type="entry name" value="trans_reg_C"/>
    <property type="match status" value="1"/>
</dbReference>
<comment type="caution">
    <text evidence="8">The sequence shown here is derived from an EMBL/GenBank/DDBJ whole genome shotgun (WGS) entry which is preliminary data.</text>
</comment>
<evidence type="ECO:0000256" key="5">
    <source>
        <dbReference type="PROSITE-ProRule" id="PRU01091"/>
    </source>
</evidence>
<dbReference type="Proteomes" id="UP000722989">
    <property type="component" value="Unassembled WGS sequence"/>
</dbReference>
<dbReference type="Gene3D" id="6.10.250.690">
    <property type="match status" value="1"/>
</dbReference>
<organism evidence="8 9">
    <name type="scientific">Planosporangium thailandense</name>
    <dbReference type="NCBI Taxonomy" id="765197"/>
    <lineage>
        <taxon>Bacteria</taxon>
        <taxon>Bacillati</taxon>
        <taxon>Actinomycetota</taxon>
        <taxon>Actinomycetes</taxon>
        <taxon>Micromonosporales</taxon>
        <taxon>Micromonosporaceae</taxon>
        <taxon>Planosporangium</taxon>
    </lineage>
</organism>
<dbReference type="SUPFAM" id="SSF46894">
    <property type="entry name" value="C-terminal effector domain of the bipartite response regulators"/>
    <property type="match status" value="1"/>
</dbReference>
<evidence type="ECO:0000256" key="1">
    <source>
        <dbReference type="ARBA" id="ARBA00023015"/>
    </source>
</evidence>
<keyword evidence="2 5" id="KW-0238">DNA-binding</keyword>
<evidence type="ECO:0000259" key="7">
    <source>
        <dbReference type="PROSITE" id="PS51755"/>
    </source>
</evidence>
<keyword evidence="9" id="KW-1185">Reference proteome</keyword>
<dbReference type="InterPro" id="IPR001789">
    <property type="entry name" value="Sig_transdc_resp-reg_receiver"/>
</dbReference>
<dbReference type="SUPFAM" id="SSF52172">
    <property type="entry name" value="CheY-like"/>
    <property type="match status" value="1"/>
</dbReference>
<evidence type="ECO:0000313" key="8">
    <source>
        <dbReference type="EMBL" id="NJC68580.1"/>
    </source>
</evidence>
<dbReference type="Pfam" id="PF00072">
    <property type="entry name" value="Response_reg"/>
    <property type="match status" value="1"/>
</dbReference>
<name>A0ABX0XRF0_9ACTN</name>
<evidence type="ECO:0000259" key="6">
    <source>
        <dbReference type="PROSITE" id="PS50110"/>
    </source>
</evidence>
<evidence type="ECO:0000313" key="9">
    <source>
        <dbReference type="Proteomes" id="UP000722989"/>
    </source>
</evidence>
<feature type="modified residue" description="4-aspartylphosphate" evidence="4">
    <location>
        <position position="87"/>
    </location>
</feature>
<feature type="domain" description="OmpR/PhoB-type" evidence="7">
    <location>
        <begin position="159"/>
        <end position="254"/>
    </location>
</feature>
<dbReference type="InterPro" id="IPR016032">
    <property type="entry name" value="Sig_transdc_resp-reg_C-effctor"/>
</dbReference>
<dbReference type="PANTHER" id="PTHR48111">
    <property type="entry name" value="REGULATOR OF RPOS"/>
    <property type="match status" value="1"/>
</dbReference>
<keyword evidence="3" id="KW-0804">Transcription</keyword>
<dbReference type="Gene3D" id="3.40.50.2300">
    <property type="match status" value="1"/>
</dbReference>
<keyword evidence="4" id="KW-0597">Phosphoprotein</keyword>
<dbReference type="EMBL" id="JAATVY010000001">
    <property type="protein sequence ID" value="NJC68580.1"/>
    <property type="molecule type" value="Genomic_DNA"/>
</dbReference>
<dbReference type="Pfam" id="PF00486">
    <property type="entry name" value="Trans_reg_C"/>
    <property type="match status" value="1"/>
</dbReference>
<dbReference type="PROSITE" id="PS50110">
    <property type="entry name" value="RESPONSE_REGULATORY"/>
    <property type="match status" value="1"/>
</dbReference>
<dbReference type="InterPro" id="IPR039420">
    <property type="entry name" value="WalR-like"/>
</dbReference>
<feature type="DNA-binding region" description="OmpR/PhoB-type" evidence="5">
    <location>
        <begin position="159"/>
        <end position="254"/>
    </location>
</feature>
<dbReference type="InterPro" id="IPR036388">
    <property type="entry name" value="WH-like_DNA-bd_sf"/>
</dbReference>
<dbReference type="PANTHER" id="PTHR48111:SF67">
    <property type="entry name" value="TRANSCRIPTIONAL REGULATORY PROTEIN TCTD"/>
    <property type="match status" value="1"/>
</dbReference>
<evidence type="ECO:0000256" key="2">
    <source>
        <dbReference type="ARBA" id="ARBA00023125"/>
    </source>
</evidence>
<proteinExistence type="predicted"/>
<dbReference type="Gene3D" id="1.10.10.10">
    <property type="entry name" value="Winged helix-like DNA-binding domain superfamily/Winged helix DNA-binding domain"/>
    <property type="match status" value="1"/>
</dbReference>
<dbReference type="InterPro" id="IPR011006">
    <property type="entry name" value="CheY-like_superfamily"/>
</dbReference>
<feature type="domain" description="Response regulatory" evidence="6">
    <location>
        <begin position="38"/>
        <end position="152"/>
    </location>
</feature>
<dbReference type="SMART" id="SM00448">
    <property type="entry name" value="REC"/>
    <property type="match status" value="1"/>
</dbReference>
<keyword evidence="1" id="KW-0805">Transcription regulation</keyword>
<dbReference type="InterPro" id="IPR001867">
    <property type="entry name" value="OmpR/PhoB-type_DNA-bd"/>
</dbReference>